<accession>A0ABP8YPT2</accession>
<dbReference type="Pfam" id="PF17863">
    <property type="entry name" value="AAA_lid_2"/>
    <property type="match status" value="1"/>
</dbReference>
<dbReference type="PANTHER" id="PTHR42759:SF5">
    <property type="entry name" value="METHANOL DEHYDROGENASE REGULATOR"/>
    <property type="match status" value="1"/>
</dbReference>
<dbReference type="SUPFAM" id="SSF52540">
    <property type="entry name" value="P-loop containing nucleoside triphosphate hydrolases"/>
    <property type="match status" value="1"/>
</dbReference>
<dbReference type="SMART" id="SM00382">
    <property type="entry name" value="AAA"/>
    <property type="match status" value="1"/>
</dbReference>
<evidence type="ECO:0000259" key="1">
    <source>
        <dbReference type="SMART" id="SM00382"/>
    </source>
</evidence>
<evidence type="ECO:0000313" key="3">
    <source>
        <dbReference type="Proteomes" id="UP001500956"/>
    </source>
</evidence>
<dbReference type="PANTHER" id="PTHR42759">
    <property type="entry name" value="MOXR FAMILY PROTEIN"/>
    <property type="match status" value="1"/>
</dbReference>
<dbReference type="InterPro" id="IPR011703">
    <property type="entry name" value="ATPase_AAA-3"/>
</dbReference>
<dbReference type="PIRSF" id="PIRSF002849">
    <property type="entry name" value="AAA_ATPase_chaperone_MoxR_prd"/>
    <property type="match status" value="1"/>
</dbReference>
<organism evidence="2 3">
    <name type="scientific">Isoptericola chiayiensis</name>
    <dbReference type="NCBI Taxonomy" id="579446"/>
    <lineage>
        <taxon>Bacteria</taxon>
        <taxon>Bacillati</taxon>
        <taxon>Actinomycetota</taxon>
        <taxon>Actinomycetes</taxon>
        <taxon>Micrococcales</taxon>
        <taxon>Promicromonosporaceae</taxon>
        <taxon>Isoptericola</taxon>
    </lineage>
</organism>
<dbReference type="CDD" id="cd00009">
    <property type="entry name" value="AAA"/>
    <property type="match status" value="1"/>
</dbReference>
<dbReference type="EMBL" id="BAABID010000014">
    <property type="protein sequence ID" value="GAA4733068.1"/>
    <property type="molecule type" value="Genomic_DNA"/>
</dbReference>
<protein>
    <submittedName>
        <fullName evidence="2">MoxR family ATPase</fullName>
    </submittedName>
</protein>
<name>A0ABP8YPT2_9MICO</name>
<feature type="domain" description="AAA+ ATPase" evidence="1">
    <location>
        <begin position="60"/>
        <end position="201"/>
    </location>
</feature>
<gene>
    <name evidence="2" type="ORF">GCM10023216_26550</name>
</gene>
<dbReference type="InterPro" id="IPR041628">
    <property type="entry name" value="ChlI/MoxR_AAA_lid"/>
</dbReference>
<reference evidence="3" key="1">
    <citation type="journal article" date="2019" name="Int. J. Syst. Evol. Microbiol.">
        <title>The Global Catalogue of Microorganisms (GCM) 10K type strain sequencing project: providing services to taxonomists for standard genome sequencing and annotation.</title>
        <authorList>
            <consortium name="The Broad Institute Genomics Platform"/>
            <consortium name="The Broad Institute Genome Sequencing Center for Infectious Disease"/>
            <person name="Wu L."/>
            <person name="Ma J."/>
        </authorList>
    </citation>
    <scope>NUCLEOTIDE SEQUENCE [LARGE SCALE GENOMIC DNA]</scope>
    <source>
        <strain evidence="3">JCM 18063</strain>
    </source>
</reference>
<comment type="caution">
    <text evidence="2">The sequence shown here is derived from an EMBL/GenBank/DDBJ whole genome shotgun (WGS) entry which is preliminary data.</text>
</comment>
<proteinExistence type="predicted"/>
<evidence type="ECO:0000313" key="2">
    <source>
        <dbReference type="EMBL" id="GAA4733068.1"/>
    </source>
</evidence>
<dbReference type="InterPro" id="IPR003593">
    <property type="entry name" value="AAA+_ATPase"/>
</dbReference>
<dbReference type="Pfam" id="PF07726">
    <property type="entry name" value="AAA_3"/>
    <property type="match status" value="1"/>
</dbReference>
<dbReference type="InterPro" id="IPR050764">
    <property type="entry name" value="CbbQ/NirQ/NorQ/GpvN"/>
</dbReference>
<sequence length="353" mass="37481">MTEHATSTIQDPAGPDAGREALRSGLAELVATTRKVCESLETVVTGRPDLARLAVAVLLAGGHLLVEDVPGVGKTTMAKALARTIDCRAGRVQFTPDLLPSDLTGVNIYRAASGEFEFRPGPVFNNVVIGDEINRASPKTQSALLECMEEGQVTVDGTTYPLPRPFLVVATQNPVEMEGTYPLPEAQRDRFTARLSVGYPDNAAELRMLDAQHTDDPLAHLSPVTTGEDMVRFATWVRAVHAAPAVKQYVLDLVGRTRGHAGLRLGASPRASLQLLRVAKAHAAMSGRQHVLPDDVQALATPVLAHRLILSTESRLAGTSAEQIVDEAVAMVPVPAAAAPGRGAPQGRVAESR</sequence>
<dbReference type="InterPro" id="IPR027417">
    <property type="entry name" value="P-loop_NTPase"/>
</dbReference>
<dbReference type="Gene3D" id="3.40.50.300">
    <property type="entry name" value="P-loop containing nucleotide triphosphate hydrolases"/>
    <property type="match status" value="1"/>
</dbReference>
<keyword evidence="3" id="KW-1185">Reference proteome</keyword>
<dbReference type="Proteomes" id="UP001500956">
    <property type="component" value="Unassembled WGS sequence"/>
</dbReference>
<dbReference type="Gene3D" id="1.10.8.80">
    <property type="entry name" value="Magnesium chelatase subunit I, C-Terminal domain"/>
    <property type="match status" value="1"/>
</dbReference>